<name>A0AAV4X608_9ARAC</name>
<dbReference type="AlphaFoldDB" id="A0AAV4X608"/>
<gene>
    <name evidence="2" type="primary">AVEN_69863_1</name>
    <name evidence="2" type="ORF">CDAR_416731</name>
</gene>
<organism evidence="2 3">
    <name type="scientific">Caerostris darwini</name>
    <dbReference type="NCBI Taxonomy" id="1538125"/>
    <lineage>
        <taxon>Eukaryota</taxon>
        <taxon>Metazoa</taxon>
        <taxon>Ecdysozoa</taxon>
        <taxon>Arthropoda</taxon>
        <taxon>Chelicerata</taxon>
        <taxon>Arachnida</taxon>
        <taxon>Araneae</taxon>
        <taxon>Araneomorphae</taxon>
        <taxon>Entelegynae</taxon>
        <taxon>Araneoidea</taxon>
        <taxon>Araneidae</taxon>
        <taxon>Caerostris</taxon>
    </lineage>
</organism>
<keyword evidence="3" id="KW-1185">Reference proteome</keyword>
<dbReference type="EMBL" id="BPLQ01015712">
    <property type="protein sequence ID" value="GIY90281.1"/>
    <property type="molecule type" value="Genomic_DNA"/>
</dbReference>
<evidence type="ECO:0000256" key="1">
    <source>
        <dbReference type="SAM" id="Phobius"/>
    </source>
</evidence>
<feature type="transmembrane region" description="Helical" evidence="1">
    <location>
        <begin position="33"/>
        <end position="52"/>
    </location>
</feature>
<keyword evidence="1" id="KW-0812">Transmembrane</keyword>
<comment type="caution">
    <text evidence="2">The sequence shown here is derived from an EMBL/GenBank/DDBJ whole genome shotgun (WGS) entry which is preliminary data.</text>
</comment>
<keyword evidence="1" id="KW-1133">Transmembrane helix</keyword>
<reference evidence="2 3" key="1">
    <citation type="submission" date="2021-06" db="EMBL/GenBank/DDBJ databases">
        <title>Caerostris darwini draft genome.</title>
        <authorList>
            <person name="Kono N."/>
            <person name="Arakawa K."/>
        </authorList>
    </citation>
    <scope>NUCLEOTIDE SEQUENCE [LARGE SCALE GENOMIC DNA]</scope>
</reference>
<evidence type="ECO:0000313" key="2">
    <source>
        <dbReference type="EMBL" id="GIY90281.1"/>
    </source>
</evidence>
<protein>
    <recommendedName>
        <fullName evidence="4">Transmembrane protein</fullName>
    </recommendedName>
</protein>
<feature type="transmembrane region" description="Helical" evidence="1">
    <location>
        <begin position="59"/>
        <end position="81"/>
    </location>
</feature>
<evidence type="ECO:0000313" key="3">
    <source>
        <dbReference type="Proteomes" id="UP001054837"/>
    </source>
</evidence>
<evidence type="ECO:0008006" key="4">
    <source>
        <dbReference type="Google" id="ProtNLM"/>
    </source>
</evidence>
<accession>A0AAV4X608</accession>
<keyword evidence="1" id="KW-0472">Membrane</keyword>
<proteinExistence type="predicted"/>
<dbReference type="Proteomes" id="UP001054837">
    <property type="component" value="Unassembled WGS sequence"/>
</dbReference>
<feature type="transmembrane region" description="Helical" evidence="1">
    <location>
        <begin position="137"/>
        <end position="155"/>
    </location>
</feature>
<sequence length="158" mass="17609">MAANISDEEQLLDMYFKSSKSISKMDEEFSRPAFISVLMGMIGLFWVGYILAFEESKTLEVFLALVFSGCFYSSILVLVIISGSLTNEAANEATGLIQCLPYRVPTLRKEMEFSIKGDLIEDNSLTLWKFYVLSRSLLLSSLGTLLTYGILLGTLGKE</sequence>